<dbReference type="Proteomes" id="UP001597075">
    <property type="component" value="Unassembled WGS sequence"/>
</dbReference>
<evidence type="ECO:0000313" key="7">
    <source>
        <dbReference type="EMBL" id="MFD1635313.1"/>
    </source>
</evidence>
<evidence type="ECO:0000259" key="6">
    <source>
        <dbReference type="Pfam" id="PF01694"/>
    </source>
</evidence>
<feature type="transmembrane region" description="Helical" evidence="5">
    <location>
        <begin position="25"/>
        <end position="49"/>
    </location>
</feature>
<dbReference type="EC" id="3.4.21.105" evidence="7"/>
<feature type="transmembrane region" description="Helical" evidence="5">
    <location>
        <begin position="205"/>
        <end position="223"/>
    </location>
</feature>
<accession>A0ABD6D3T7</accession>
<protein>
    <submittedName>
        <fullName evidence="7">Rhomboid family intramembrane serine protease</fullName>
        <ecNumber evidence="7">3.4.21.105</ecNumber>
    </submittedName>
</protein>
<keyword evidence="8" id="KW-1185">Reference proteome</keyword>
<sequence>MGFNHPHCEQVAEAIQSRLFFQNRLGTGFLTTVIMLWYLFQIGVVFLGWDKELIQWMFTTESFPALSPGLFFAIVSHAFPPRITHLFGNVAFLWLFAGESEQHMRQAEVIAFFVITAQVAVLIGTAVSGESTLGASGGVLAFIGFYSVHMFLEHRDEFEFGALTSGSPITTPVRTYWGIVLVLTPIVLIPYMLGQLAGLLPVGRADIVGHLVGFLFGIGYAAARSRIR</sequence>
<comment type="subcellular location">
    <subcellularLocation>
        <location evidence="1">Membrane</location>
        <topology evidence="1">Multi-pass membrane protein</topology>
    </subcellularLocation>
</comment>
<evidence type="ECO:0000313" key="8">
    <source>
        <dbReference type="Proteomes" id="UP001597075"/>
    </source>
</evidence>
<proteinExistence type="predicted"/>
<evidence type="ECO:0000256" key="5">
    <source>
        <dbReference type="SAM" id="Phobius"/>
    </source>
</evidence>
<dbReference type="Pfam" id="PF01694">
    <property type="entry name" value="Rhomboid"/>
    <property type="match status" value="1"/>
</dbReference>
<dbReference type="GO" id="GO:0008233">
    <property type="term" value="F:peptidase activity"/>
    <property type="evidence" value="ECO:0007669"/>
    <property type="project" value="UniProtKB-KW"/>
</dbReference>
<dbReference type="InterPro" id="IPR035952">
    <property type="entry name" value="Rhomboid-like_sf"/>
</dbReference>
<feature type="transmembrane region" description="Helical" evidence="5">
    <location>
        <begin position="133"/>
        <end position="152"/>
    </location>
</feature>
<dbReference type="GO" id="GO:0016020">
    <property type="term" value="C:membrane"/>
    <property type="evidence" value="ECO:0007669"/>
    <property type="project" value="UniProtKB-SubCell"/>
</dbReference>
<evidence type="ECO:0000256" key="1">
    <source>
        <dbReference type="ARBA" id="ARBA00004141"/>
    </source>
</evidence>
<organism evidence="7 8">
    <name type="scientific">Haloplanus ruber</name>
    <dbReference type="NCBI Taxonomy" id="869892"/>
    <lineage>
        <taxon>Archaea</taxon>
        <taxon>Methanobacteriati</taxon>
        <taxon>Methanobacteriota</taxon>
        <taxon>Stenosarchaea group</taxon>
        <taxon>Halobacteria</taxon>
        <taxon>Halobacteriales</taxon>
        <taxon>Haloferacaceae</taxon>
        <taxon>Haloplanus</taxon>
    </lineage>
</organism>
<gene>
    <name evidence="7" type="ORF">ACFSBJ_16450</name>
</gene>
<evidence type="ECO:0000256" key="2">
    <source>
        <dbReference type="ARBA" id="ARBA00022692"/>
    </source>
</evidence>
<dbReference type="GO" id="GO:0006508">
    <property type="term" value="P:proteolysis"/>
    <property type="evidence" value="ECO:0007669"/>
    <property type="project" value="UniProtKB-KW"/>
</dbReference>
<keyword evidence="7" id="KW-0645">Protease</keyword>
<evidence type="ECO:0000256" key="4">
    <source>
        <dbReference type="ARBA" id="ARBA00023136"/>
    </source>
</evidence>
<feature type="transmembrane region" description="Helical" evidence="5">
    <location>
        <begin position="173"/>
        <end position="193"/>
    </location>
</feature>
<dbReference type="RefSeq" id="WP_256406457.1">
    <property type="nucleotide sequence ID" value="NZ_JANHDK010000004.1"/>
</dbReference>
<dbReference type="SUPFAM" id="SSF144091">
    <property type="entry name" value="Rhomboid-like"/>
    <property type="match status" value="1"/>
</dbReference>
<comment type="caution">
    <text evidence="7">The sequence shown here is derived from an EMBL/GenBank/DDBJ whole genome shotgun (WGS) entry which is preliminary data.</text>
</comment>
<evidence type="ECO:0000256" key="3">
    <source>
        <dbReference type="ARBA" id="ARBA00022989"/>
    </source>
</evidence>
<keyword evidence="7" id="KW-0378">Hydrolase</keyword>
<feature type="transmembrane region" description="Helical" evidence="5">
    <location>
        <begin position="69"/>
        <end position="97"/>
    </location>
</feature>
<keyword evidence="3 5" id="KW-1133">Transmembrane helix</keyword>
<dbReference type="AlphaFoldDB" id="A0ABD6D3T7"/>
<keyword evidence="4 5" id="KW-0472">Membrane</keyword>
<feature type="transmembrane region" description="Helical" evidence="5">
    <location>
        <begin position="109"/>
        <end position="127"/>
    </location>
</feature>
<dbReference type="InterPro" id="IPR022764">
    <property type="entry name" value="Peptidase_S54_rhomboid_dom"/>
</dbReference>
<feature type="domain" description="Peptidase S54 rhomboid" evidence="6">
    <location>
        <begin position="71"/>
        <end position="224"/>
    </location>
</feature>
<keyword evidence="2 5" id="KW-0812">Transmembrane</keyword>
<dbReference type="Gene3D" id="1.20.1540.10">
    <property type="entry name" value="Rhomboid-like"/>
    <property type="match status" value="1"/>
</dbReference>
<reference evidence="7 8" key="1">
    <citation type="journal article" date="2019" name="Int. J. Syst. Evol. Microbiol.">
        <title>The Global Catalogue of Microorganisms (GCM) 10K type strain sequencing project: providing services to taxonomists for standard genome sequencing and annotation.</title>
        <authorList>
            <consortium name="The Broad Institute Genomics Platform"/>
            <consortium name="The Broad Institute Genome Sequencing Center for Infectious Disease"/>
            <person name="Wu L."/>
            <person name="Ma J."/>
        </authorList>
    </citation>
    <scope>NUCLEOTIDE SEQUENCE [LARGE SCALE GENOMIC DNA]</scope>
    <source>
        <strain evidence="7 8">CGMCC 1.10594</strain>
    </source>
</reference>
<name>A0ABD6D3T7_9EURY</name>
<dbReference type="EMBL" id="JBHUDL010000011">
    <property type="protein sequence ID" value="MFD1635313.1"/>
    <property type="molecule type" value="Genomic_DNA"/>
</dbReference>